<dbReference type="SUPFAM" id="SSF48652">
    <property type="entry name" value="Tetraspanin"/>
    <property type="match status" value="1"/>
</dbReference>
<feature type="transmembrane region" description="Helical" evidence="7">
    <location>
        <begin position="38"/>
        <end position="63"/>
    </location>
</feature>
<sequence length="286" mass="32069">MAVEFDGERMLNNKSQSSTDSHPKKPLCACTAYSCNKLILLLIASVYVLAGAGLLSVGVWVVFQVKDYEALNNDLFLPALLLIGVGLIITVIAFFGVAGVVRENNCLLIFYLVVTVLLFLTQVGIGVLAFIHRQKVPDMTSKDFMPLVKDYHTKTSYRQAMDNLQTSMRCCGLDSFNDYEENKQFQCAARTAQKCGVPWSCCVNNHQDGRLRVDCGFEVRFNTSMPTTKIHGAGCTDLFLTWLSKTLDFVGIVALATSIPQIISILLAYFLVRQIREMRMWYRVEM</sequence>
<evidence type="ECO:0000313" key="9">
    <source>
        <dbReference type="EMBL" id="KAH3861875.1"/>
    </source>
</evidence>
<dbReference type="GO" id="GO:0005886">
    <property type="term" value="C:plasma membrane"/>
    <property type="evidence" value="ECO:0007669"/>
    <property type="project" value="TreeGrafter"/>
</dbReference>
<dbReference type="OrthoDB" id="10051815at2759"/>
<reference evidence="9" key="2">
    <citation type="submission" date="2020-11" db="EMBL/GenBank/DDBJ databases">
        <authorList>
            <person name="McCartney M.A."/>
            <person name="Auch B."/>
            <person name="Kono T."/>
            <person name="Mallez S."/>
            <person name="Becker A."/>
            <person name="Gohl D.M."/>
            <person name="Silverstein K.A.T."/>
            <person name="Koren S."/>
            <person name="Bechman K.B."/>
            <person name="Herman A."/>
            <person name="Abrahante J.E."/>
            <person name="Garbe J."/>
        </authorList>
    </citation>
    <scope>NUCLEOTIDE SEQUENCE</scope>
    <source>
        <strain evidence="9">Duluth1</strain>
        <tissue evidence="9">Whole animal</tissue>
    </source>
</reference>
<evidence type="ECO:0000313" key="10">
    <source>
        <dbReference type="Proteomes" id="UP000828390"/>
    </source>
</evidence>
<comment type="caution">
    <text evidence="9">The sequence shown here is derived from an EMBL/GenBank/DDBJ whole genome shotgun (WGS) entry which is preliminary data.</text>
</comment>
<protein>
    <recommendedName>
        <fullName evidence="7">Tetraspanin</fullName>
    </recommendedName>
</protein>
<proteinExistence type="inferred from homology"/>
<evidence type="ECO:0000256" key="8">
    <source>
        <dbReference type="SAM" id="MobiDB-lite"/>
    </source>
</evidence>
<evidence type="ECO:0000256" key="6">
    <source>
        <dbReference type="PIRSR" id="PIRSR002419-1"/>
    </source>
</evidence>
<feature type="compositionally biased region" description="Basic and acidic residues" evidence="8">
    <location>
        <begin position="1"/>
        <end position="11"/>
    </location>
</feature>
<evidence type="ECO:0000256" key="7">
    <source>
        <dbReference type="RuleBase" id="RU361218"/>
    </source>
</evidence>
<dbReference type="Proteomes" id="UP000828390">
    <property type="component" value="Unassembled WGS sequence"/>
</dbReference>
<evidence type="ECO:0000256" key="5">
    <source>
        <dbReference type="ARBA" id="ARBA00023136"/>
    </source>
</evidence>
<feature type="transmembrane region" description="Helical" evidence="7">
    <location>
        <begin position="75"/>
        <end position="101"/>
    </location>
</feature>
<evidence type="ECO:0000256" key="2">
    <source>
        <dbReference type="ARBA" id="ARBA00006840"/>
    </source>
</evidence>
<comment type="similarity">
    <text evidence="2 7">Belongs to the tetraspanin (TM4SF) family.</text>
</comment>
<comment type="subcellular location">
    <subcellularLocation>
        <location evidence="1 7">Membrane</location>
        <topology evidence="1 7">Multi-pass membrane protein</topology>
    </subcellularLocation>
</comment>
<dbReference type="PRINTS" id="PR00259">
    <property type="entry name" value="TMFOUR"/>
</dbReference>
<evidence type="ECO:0000256" key="1">
    <source>
        <dbReference type="ARBA" id="ARBA00004141"/>
    </source>
</evidence>
<dbReference type="PIRSF" id="PIRSF002419">
    <property type="entry name" value="Tetraspanin"/>
    <property type="match status" value="1"/>
</dbReference>
<dbReference type="AlphaFoldDB" id="A0A9D4LN55"/>
<keyword evidence="5 7" id="KW-0472">Membrane</keyword>
<organism evidence="9 10">
    <name type="scientific">Dreissena polymorpha</name>
    <name type="common">Zebra mussel</name>
    <name type="synonym">Mytilus polymorpha</name>
    <dbReference type="NCBI Taxonomy" id="45954"/>
    <lineage>
        <taxon>Eukaryota</taxon>
        <taxon>Metazoa</taxon>
        <taxon>Spiralia</taxon>
        <taxon>Lophotrochozoa</taxon>
        <taxon>Mollusca</taxon>
        <taxon>Bivalvia</taxon>
        <taxon>Autobranchia</taxon>
        <taxon>Heteroconchia</taxon>
        <taxon>Euheterodonta</taxon>
        <taxon>Imparidentia</taxon>
        <taxon>Neoheterodontei</taxon>
        <taxon>Myida</taxon>
        <taxon>Dreissenoidea</taxon>
        <taxon>Dreissenidae</taxon>
        <taxon>Dreissena</taxon>
    </lineage>
</organism>
<dbReference type="EMBL" id="JAIWYP010000002">
    <property type="protein sequence ID" value="KAH3861875.1"/>
    <property type="molecule type" value="Genomic_DNA"/>
</dbReference>
<keyword evidence="3 7" id="KW-0812">Transmembrane</keyword>
<dbReference type="PANTHER" id="PTHR19282">
    <property type="entry name" value="TETRASPANIN"/>
    <property type="match status" value="1"/>
</dbReference>
<feature type="disulfide bond" evidence="6">
    <location>
        <begin position="171"/>
        <end position="187"/>
    </location>
</feature>
<feature type="transmembrane region" description="Helical" evidence="7">
    <location>
        <begin position="108"/>
        <end position="131"/>
    </location>
</feature>
<dbReference type="InterPro" id="IPR008952">
    <property type="entry name" value="Tetraspanin_EC2_sf"/>
</dbReference>
<keyword evidence="4 7" id="KW-1133">Transmembrane helix</keyword>
<keyword evidence="6" id="KW-1015">Disulfide bond</keyword>
<dbReference type="PANTHER" id="PTHR19282:SF544">
    <property type="entry name" value="TETRASPANIN"/>
    <property type="match status" value="1"/>
</dbReference>
<dbReference type="InterPro" id="IPR000301">
    <property type="entry name" value="Tetraspanin_animals"/>
</dbReference>
<evidence type="ECO:0000256" key="4">
    <source>
        <dbReference type="ARBA" id="ARBA00022989"/>
    </source>
</evidence>
<gene>
    <name evidence="9" type="ORF">DPMN_024828</name>
</gene>
<feature type="transmembrane region" description="Helical" evidence="7">
    <location>
        <begin position="249"/>
        <end position="272"/>
    </location>
</feature>
<dbReference type="Gene3D" id="1.10.1450.10">
    <property type="entry name" value="Tetraspanin"/>
    <property type="match status" value="1"/>
</dbReference>
<evidence type="ECO:0000256" key="3">
    <source>
        <dbReference type="ARBA" id="ARBA00022692"/>
    </source>
</evidence>
<reference evidence="9" key="1">
    <citation type="journal article" date="2019" name="bioRxiv">
        <title>The Genome of the Zebra Mussel, Dreissena polymorpha: A Resource for Invasive Species Research.</title>
        <authorList>
            <person name="McCartney M.A."/>
            <person name="Auch B."/>
            <person name="Kono T."/>
            <person name="Mallez S."/>
            <person name="Zhang Y."/>
            <person name="Obille A."/>
            <person name="Becker A."/>
            <person name="Abrahante J.E."/>
            <person name="Garbe J."/>
            <person name="Badalamenti J.P."/>
            <person name="Herman A."/>
            <person name="Mangelson H."/>
            <person name="Liachko I."/>
            <person name="Sullivan S."/>
            <person name="Sone E.D."/>
            <person name="Koren S."/>
            <person name="Silverstein K.A.T."/>
            <person name="Beckman K.B."/>
            <person name="Gohl D.M."/>
        </authorList>
    </citation>
    <scope>NUCLEOTIDE SEQUENCE</scope>
    <source>
        <strain evidence="9">Duluth1</strain>
        <tissue evidence="9">Whole animal</tissue>
    </source>
</reference>
<feature type="region of interest" description="Disordered" evidence="8">
    <location>
        <begin position="1"/>
        <end position="25"/>
    </location>
</feature>
<accession>A0A9D4LN55</accession>
<dbReference type="Pfam" id="PF00335">
    <property type="entry name" value="Tetraspanin"/>
    <property type="match status" value="1"/>
</dbReference>
<keyword evidence="10" id="KW-1185">Reference proteome</keyword>
<name>A0A9D4LN55_DREPO</name>
<dbReference type="InterPro" id="IPR018499">
    <property type="entry name" value="Tetraspanin/Peripherin"/>
</dbReference>